<protein>
    <submittedName>
        <fullName evidence="1">Uncharacterized protein</fullName>
    </submittedName>
</protein>
<name>A0A4C1STZ9_EUMVA</name>
<sequence>MIHLRGDTANCRDDIETLKYERRHANRKALHRATFSVGVGSPPSRFATVGNPLVSDTLRVTSVRGRQSSSAFLIHMLVCHLKFRFKRESFPMLRREVFVMELNHGGRIQEVSAQNHRIELAGFYKVADDSKRSTLDAV</sequence>
<gene>
    <name evidence="1" type="ORF">EVAR_3672_1</name>
</gene>
<organism evidence="1 2">
    <name type="scientific">Eumeta variegata</name>
    <name type="common">Bagworm moth</name>
    <name type="synonym">Eumeta japonica</name>
    <dbReference type="NCBI Taxonomy" id="151549"/>
    <lineage>
        <taxon>Eukaryota</taxon>
        <taxon>Metazoa</taxon>
        <taxon>Ecdysozoa</taxon>
        <taxon>Arthropoda</taxon>
        <taxon>Hexapoda</taxon>
        <taxon>Insecta</taxon>
        <taxon>Pterygota</taxon>
        <taxon>Neoptera</taxon>
        <taxon>Endopterygota</taxon>
        <taxon>Lepidoptera</taxon>
        <taxon>Glossata</taxon>
        <taxon>Ditrysia</taxon>
        <taxon>Tineoidea</taxon>
        <taxon>Psychidae</taxon>
        <taxon>Oiketicinae</taxon>
        <taxon>Eumeta</taxon>
    </lineage>
</organism>
<dbReference type="AlphaFoldDB" id="A0A4C1STZ9"/>
<keyword evidence="2" id="KW-1185">Reference proteome</keyword>
<accession>A0A4C1STZ9</accession>
<comment type="caution">
    <text evidence="1">The sequence shown here is derived from an EMBL/GenBank/DDBJ whole genome shotgun (WGS) entry which is preliminary data.</text>
</comment>
<dbReference type="Proteomes" id="UP000299102">
    <property type="component" value="Unassembled WGS sequence"/>
</dbReference>
<dbReference type="EMBL" id="BGZK01000015">
    <property type="protein sequence ID" value="GBP04718.1"/>
    <property type="molecule type" value="Genomic_DNA"/>
</dbReference>
<evidence type="ECO:0000313" key="2">
    <source>
        <dbReference type="Proteomes" id="UP000299102"/>
    </source>
</evidence>
<proteinExistence type="predicted"/>
<evidence type="ECO:0000313" key="1">
    <source>
        <dbReference type="EMBL" id="GBP04718.1"/>
    </source>
</evidence>
<reference evidence="1 2" key="1">
    <citation type="journal article" date="2019" name="Commun. Biol.">
        <title>The bagworm genome reveals a unique fibroin gene that provides high tensile strength.</title>
        <authorList>
            <person name="Kono N."/>
            <person name="Nakamura H."/>
            <person name="Ohtoshi R."/>
            <person name="Tomita M."/>
            <person name="Numata K."/>
            <person name="Arakawa K."/>
        </authorList>
    </citation>
    <scope>NUCLEOTIDE SEQUENCE [LARGE SCALE GENOMIC DNA]</scope>
</reference>